<sequence>MSNVGYAFPVPTVVIFNNKQERPTPSCKTHPSYVPDTVSASGARTNCSQQNRMFCSSLPQPLSPAFSRCQTCQLLTLPKQVGEYERRCTKGAPNLSDQHPQSIHGKSTVDETTVTRACPQLSQMSHQ</sequence>
<gene>
    <name evidence="2" type="ORF">BaRGS_00035456</name>
</gene>
<name>A0ABD0JEY1_9CAEN</name>
<protein>
    <submittedName>
        <fullName evidence="2">Uncharacterized protein</fullName>
    </submittedName>
</protein>
<reference evidence="2 3" key="1">
    <citation type="journal article" date="2023" name="Sci. Data">
        <title>Genome assembly of the Korean intertidal mud-creeper Batillaria attramentaria.</title>
        <authorList>
            <person name="Patra A.K."/>
            <person name="Ho P.T."/>
            <person name="Jun S."/>
            <person name="Lee S.J."/>
            <person name="Kim Y."/>
            <person name="Won Y.J."/>
        </authorList>
    </citation>
    <scope>NUCLEOTIDE SEQUENCE [LARGE SCALE GENOMIC DNA]</scope>
    <source>
        <strain evidence="2">Wonlab-2016</strain>
    </source>
</reference>
<proteinExistence type="predicted"/>
<feature type="compositionally biased region" description="Polar residues" evidence="1">
    <location>
        <begin position="95"/>
        <end position="112"/>
    </location>
</feature>
<comment type="caution">
    <text evidence="2">The sequence shown here is derived from an EMBL/GenBank/DDBJ whole genome shotgun (WGS) entry which is preliminary data.</text>
</comment>
<dbReference type="Proteomes" id="UP001519460">
    <property type="component" value="Unassembled WGS sequence"/>
</dbReference>
<feature type="region of interest" description="Disordered" evidence="1">
    <location>
        <begin position="91"/>
        <end position="112"/>
    </location>
</feature>
<dbReference type="AlphaFoldDB" id="A0ABD0JEY1"/>
<organism evidence="2 3">
    <name type="scientific">Batillaria attramentaria</name>
    <dbReference type="NCBI Taxonomy" id="370345"/>
    <lineage>
        <taxon>Eukaryota</taxon>
        <taxon>Metazoa</taxon>
        <taxon>Spiralia</taxon>
        <taxon>Lophotrochozoa</taxon>
        <taxon>Mollusca</taxon>
        <taxon>Gastropoda</taxon>
        <taxon>Caenogastropoda</taxon>
        <taxon>Sorbeoconcha</taxon>
        <taxon>Cerithioidea</taxon>
        <taxon>Batillariidae</taxon>
        <taxon>Batillaria</taxon>
    </lineage>
</organism>
<accession>A0ABD0JEY1</accession>
<dbReference type="EMBL" id="JACVVK020000474">
    <property type="protein sequence ID" value="KAK7473324.1"/>
    <property type="molecule type" value="Genomic_DNA"/>
</dbReference>
<evidence type="ECO:0000313" key="2">
    <source>
        <dbReference type="EMBL" id="KAK7473324.1"/>
    </source>
</evidence>
<keyword evidence="3" id="KW-1185">Reference proteome</keyword>
<evidence type="ECO:0000313" key="3">
    <source>
        <dbReference type="Proteomes" id="UP001519460"/>
    </source>
</evidence>
<evidence type="ECO:0000256" key="1">
    <source>
        <dbReference type="SAM" id="MobiDB-lite"/>
    </source>
</evidence>